<dbReference type="Gene3D" id="1.20.120.450">
    <property type="entry name" value="dinb family like domain"/>
    <property type="match status" value="1"/>
</dbReference>
<keyword evidence="3" id="KW-1185">Reference proteome</keyword>
<proteinExistence type="predicted"/>
<dbReference type="InterPro" id="IPR034660">
    <property type="entry name" value="DinB/YfiT-like"/>
</dbReference>
<feature type="region of interest" description="Disordered" evidence="1">
    <location>
        <begin position="1"/>
        <end position="22"/>
    </location>
</feature>
<comment type="caution">
    <text evidence="2">The sequence shown here is derived from an EMBL/GenBank/DDBJ whole genome shotgun (WGS) entry which is preliminary data.</text>
</comment>
<reference evidence="2" key="1">
    <citation type="journal article" date="2014" name="Int. J. Syst. Evol. Microbiol.">
        <title>Complete genome sequence of Corynebacterium casei LMG S-19264T (=DSM 44701T), isolated from a smear-ripened cheese.</title>
        <authorList>
            <consortium name="US DOE Joint Genome Institute (JGI-PGF)"/>
            <person name="Walter F."/>
            <person name="Albersmeier A."/>
            <person name="Kalinowski J."/>
            <person name="Ruckert C."/>
        </authorList>
    </citation>
    <scope>NUCLEOTIDE SEQUENCE</scope>
    <source>
        <strain evidence="2">NBRC 112290</strain>
    </source>
</reference>
<protein>
    <submittedName>
        <fullName evidence="2">Mini-circle protein</fullName>
    </submittedName>
</protein>
<evidence type="ECO:0000256" key="1">
    <source>
        <dbReference type="SAM" id="MobiDB-lite"/>
    </source>
</evidence>
<organism evidence="2 3">
    <name type="scientific">Litorihabitans aurantiacus</name>
    <dbReference type="NCBI Taxonomy" id="1930061"/>
    <lineage>
        <taxon>Bacteria</taxon>
        <taxon>Bacillati</taxon>
        <taxon>Actinomycetota</taxon>
        <taxon>Actinomycetes</taxon>
        <taxon>Micrococcales</taxon>
        <taxon>Beutenbergiaceae</taxon>
        <taxon>Litorihabitans</taxon>
    </lineage>
</organism>
<dbReference type="Pfam" id="PF04978">
    <property type="entry name" value="MST"/>
    <property type="match status" value="1"/>
</dbReference>
<name>A0AA37XGM9_9MICO</name>
<sequence length="193" mass="20872">MTPATPSGTLPRMTIDAQGRQDPPLQAGEVETLLGFLEFHRATLAWKTADLDAVGLSATTAASGLTLGGLLKHLACVEENWFSYRFAGRPPAEPWASADWEADPDWELTSAASDTPEELRALWSASIDASRAIVAEALADGGPQALDTLERRKSADDGAVNLRWILVHMIEEYSRHNGHADLLREAVDGLRGE</sequence>
<dbReference type="Proteomes" id="UP001157161">
    <property type="component" value="Unassembled WGS sequence"/>
</dbReference>
<evidence type="ECO:0000313" key="2">
    <source>
        <dbReference type="EMBL" id="GMA32644.1"/>
    </source>
</evidence>
<gene>
    <name evidence="2" type="ORF">GCM10025875_26360</name>
</gene>
<dbReference type="InterPro" id="IPR007061">
    <property type="entry name" value="MST-like"/>
</dbReference>
<dbReference type="EMBL" id="BSUM01000001">
    <property type="protein sequence ID" value="GMA32644.1"/>
    <property type="molecule type" value="Genomic_DNA"/>
</dbReference>
<reference evidence="2" key="2">
    <citation type="submission" date="2023-02" db="EMBL/GenBank/DDBJ databases">
        <authorList>
            <person name="Sun Q."/>
            <person name="Mori K."/>
        </authorList>
    </citation>
    <scope>NUCLEOTIDE SEQUENCE</scope>
    <source>
        <strain evidence="2">NBRC 112290</strain>
    </source>
</reference>
<dbReference type="SUPFAM" id="SSF109854">
    <property type="entry name" value="DinB/YfiT-like putative metalloenzymes"/>
    <property type="match status" value="1"/>
</dbReference>
<accession>A0AA37XGM9</accession>
<evidence type="ECO:0000313" key="3">
    <source>
        <dbReference type="Proteomes" id="UP001157161"/>
    </source>
</evidence>
<dbReference type="AlphaFoldDB" id="A0AA37XGM9"/>